<name>A0A1M7PMQ4_9BACT</name>
<reference evidence="1 2" key="1">
    <citation type="submission" date="2016-11" db="EMBL/GenBank/DDBJ databases">
        <authorList>
            <person name="Jaros S."/>
            <person name="Januszkiewicz K."/>
            <person name="Wedrychowicz H."/>
        </authorList>
    </citation>
    <scope>NUCLEOTIDE SEQUENCE [LARGE SCALE GENOMIC DNA]</scope>
    <source>
        <strain evidence="1 2">CGMCC 1.6102</strain>
    </source>
</reference>
<evidence type="ECO:0008006" key="3">
    <source>
        <dbReference type="Google" id="ProtNLM"/>
    </source>
</evidence>
<protein>
    <recommendedName>
        <fullName evidence="3">Lanthionine synthetase C-like protein</fullName>
    </recommendedName>
</protein>
<organism evidence="1 2">
    <name type="scientific">Cyclobacterium lianum</name>
    <dbReference type="NCBI Taxonomy" id="388280"/>
    <lineage>
        <taxon>Bacteria</taxon>
        <taxon>Pseudomonadati</taxon>
        <taxon>Bacteroidota</taxon>
        <taxon>Cytophagia</taxon>
        <taxon>Cytophagales</taxon>
        <taxon>Cyclobacteriaceae</taxon>
        <taxon>Cyclobacterium</taxon>
    </lineage>
</organism>
<dbReference type="AlphaFoldDB" id="A0A1M7PMQ4"/>
<proteinExistence type="predicted"/>
<evidence type="ECO:0000313" key="1">
    <source>
        <dbReference type="EMBL" id="SHN18522.1"/>
    </source>
</evidence>
<keyword evidence="2" id="KW-1185">Reference proteome</keyword>
<dbReference type="EMBL" id="FRCY01000009">
    <property type="protein sequence ID" value="SHN18522.1"/>
    <property type="molecule type" value="Genomic_DNA"/>
</dbReference>
<evidence type="ECO:0000313" key="2">
    <source>
        <dbReference type="Proteomes" id="UP000184513"/>
    </source>
</evidence>
<dbReference type="STRING" id="388280.SAMN04488057_109172"/>
<dbReference type="Gene3D" id="1.50.10.20">
    <property type="match status" value="1"/>
</dbReference>
<gene>
    <name evidence="1" type="ORF">SAMN04488057_109172</name>
</gene>
<dbReference type="Proteomes" id="UP000184513">
    <property type="component" value="Unassembled WGS sequence"/>
</dbReference>
<dbReference type="RefSeq" id="WP_073095476.1">
    <property type="nucleotide sequence ID" value="NZ_FRCY01000009.1"/>
</dbReference>
<dbReference type="OrthoDB" id="1092992at2"/>
<dbReference type="SUPFAM" id="SSF158745">
    <property type="entry name" value="LanC-like"/>
    <property type="match status" value="1"/>
</dbReference>
<accession>A0A1M7PMQ4</accession>
<sequence length="361" mass="40955">MKTQQTESSTQLPSKLIAINRLLAEYAPSNEAPGLFQGKMGLGIYYFMLARETNDPAHQTMAEKCIGEVYEAAGNISIAADFENGLAGIAWGLCHLIKNDFVAADPDEILEDVDDRIYRYWNANKETLPVDIRQGLLGYWVYYTCRLELSHDPVNHYIHTRVVSEIINRIGQLVEEENFQQREPDLFTLFWDLPLLLILLAKSKQLQVSSHKIDRILDYLTPIITSLYPRLHSNRVFLLLGLESMIKQLPLTVLQDHADLLRKSISLTRIIEEECKSLNILAQDGITGLAFISRKLSAATGTSELLFAREALIRKISKSVYWLEESHYQEMKKNTGWATGLSGIGMLLLEILKDSPGEMEK</sequence>